<evidence type="ECO:0000256" key="9">
    <source>
        <dbReference type="ARBA" id="ARBA00022777"/>
    </source>
</evidence>
<name>A0A9D5AQT0_PEA</name>
<evidence type="ECO:0000256" key="16">
    <source>
        <dbReference type="ARBA" id="ARBA00047899"/>
    </source>
</evidence>
<feature type="binding site" evidence="18">
    <location>
        <position position="374"/>
    </location>
    <ligand>
        <name>ATP</name>
        <dbReference type="ChEBI" id="CHEBI:30616"/>
    </ligand>
</feature>
<feature type="signal peptide" evidence="20">
    <location>
        <begin position="1"/>
        <end position="29"/>
    </location>
</feature>
<dbReference type="InterPro" id="IPR000719">
    <property type="entry name" value="Prot_kinase_dom"/>
</dbReference>
<comment type="catalytic activity">
    <reaction evidence="17">
        <text>L-seryl-[protein] + ATP = O-phospho-L-seryl-[protein] + ADP + H(+)</text>
        <dbReference type="Rhea" id="RHEA:17989"/>
        <dbReference type="Rhea" id="RHEA-COMP:9863"/>
        <dbReference type="Rhea" id="RHEA-COMP:11604"/>
        <dbReference type="ChEBI" id="CHEBI:15378"/>
        <dbReference type="ChEBI" id="CHEBI:29999"/>
        <dbReference type="ChEBI" id="CHEBI:30616"/>
        <dbReference type="ChEBI" id="CHEBI:83421"/>
        <dbReference type="ChEBI" id="CHEBI:456216"/>
        <dbReference type="EC" id="2.7.11.1"/>
    </reaction>
</comment>
<comment type="catalytic activity">
    <reaction evidence="16">
        <text>L-threonyl-[protein] + ATP = O-phospho-L-threonyl-[protein] + ADP + H(+)</text>
        <dbReference type="Rhea" id="RHEA:46608"/>
        <dbReference type="Rhea" id="RHEA-COMP:11060"/>
        <dbReference type="Rhea" id="RHEA-COMP:11605"/>
        <dbReference type="ChEBI" id="CHEBI:15378"/>
        <dbReference type="ChEBI" id="CHEBI:30013"/>
        <dbReference type="ChEBI" id="CHEBI:30616"/>
        <dbReference type="ChEBI" id="CHEBI:61977"/>
        <dbReference type="ChEBI" id="CHEBI:456216"/>
        <dbReference type="EC" id="2.7.11.1"/>
    </reaction>
</comment>
<evidence type="ECO:0000256" key="2">
    <source>
        <dbReference type="ARBA" id="ARBA00012513"/>
    </source>
</evidence>
<dbReference type="Gene3D" id="3.30.200.20">
    <property type="entry name" value="Phosphorylase Kinase, domain 1"/>
    <property type="match status" value="1"/>
</dbReference>
<evidence type="ECO:0000256" key="11">
    <source>
        <dbReference type="ARBA" id="ARBA00022989"/>
    </source>
</evidence>
<feature type="domain" description="Gnk2-homologous" evidence="22">
    <location>
        <begin position="147"/>
        <end position="253"/>
    </location>
</feature>
<keyword evidence="7" id="KW-0677">Repeat</keyword>
<dbReference type="InterPro" id="IPR001245">
    <property type="entry name" value="Ser-Thr/Tyr_kinase_cat_dom"/>
</dbReference>
<feature type="transmembrane region" description="Helical" evidence="19">
    <location>
        <begin position="280"/>
        <end position="302"/>
    </location>
</feature>
<keyword evidence="8 18" id="KW-0547">Nucleotide-binding</keyword>
<evidence type="ECO:0000259" key="22">
    <source>
        <dbReference type="PROSITE" id="PS51473"/>
    </source>
</evidence>
<evidence type="ECO:0000256" key="18">
    <source>
        <dbReference type="PROSITE-ProRule" id="PRU10141"/>
    </source>
</evidence>
<keyword evidence="12 19" id="KW-0472">Membrane</keyword>
<dbReference type="EC" id="2.7.11.1" evidence="2"/>
<proteinExistence type="predicted"/>
<evidence type="ECO:0000256" key="17">
    <source>
        <dbReference type="ARBA" id="ARBA00048679"/>
    </source>
</evidence>
<dbReference type="AlphaFoldDB" id="A0A9D5AQT0"/>
<evidence type="ECO:0000256" key="14">
    <source>
        <dbReference type="ARBA" id="ARBA00023170"/>
    </source>
</evidence>
<dbReference type="Pfam" id="PF07714">
    <property type="entry name" value="PK_Tyr_Ser-Thr"/>
    <property type="match status" value="1"/>
</dbReference>
<keyword evidence="6 20" id="KW-0732">Signal</keyword>
<keyword evidence="14" id="KW-0675">Receptor</keyword>
<keyword evidence="24" id="KW-1185">Reference proteome</keyword>
<dbReference type="InterPro" id="IPR017441">
    <property type="entry name" value="Protein_kinase_ATP_BS"/>
</dbReference>
<keyword evidence="15" id="KW-0325">Glycoprotein</keyword>
<dbReference type="PROSITE" id="PS50011">
    <property type="entry name" value="PROTEIN_KINASE_DOM"/>
    <property type="match status" value="1"/>
</dbReference>
<evidence type="ECO:0000256" key="5">
    <source>
        <dbReference type="ARBA" id="ARBA00022692"/>
    </source>
</evidence>
<dbReference type="Gramene" id="Psat04G0475000-T2">
    <property type="protein sequence ID" value="KAI5421027.1"/>
    <property type="gene ID" value="KIW84_044750"/>
</dbReference>
<evidence type="ECO:0000313" key="23">
    <source>
        <dbReference type="EMBL" id="KAI5421027.1"/>
    </source>
</evidence>
<dbReference type="GO" id="GO:0005886">
    <property type="term" value="C:plasma membrane"/>
    <property type="evidence" value="ECO:0007669"/>
    <property type="project" value="TreeGrafter"/>
</dbReference>
<dbReference type="SUPFAM" id="SSF56112">
    <property type="entry name" value="Protein kinase-like (PK-like)"/>
    <property type="match status" value="1"/>
</dbReference>
<evidence type="ECO:0000256" key="19">
    <source>
        <dbReference type="SAM" id="Phobius"/>
    </source>
</evidence>
<dbReference type="FunFam" id="3.30.200.20:FF:000195">
    <property type="entry name" value="G-type lectin S-receptor-like serine/threonine-protein kinase"/>
    <property type="match status" value="1"/>
</dbReference>
<evidence type="ECO:0000256" key="10">
    <source>
        <dbReference type="ARBA" id="ARBA00022840"/>
    </source>
</evidence>
<dbReference type="Pfam" id="PF01657">
    <property type="entry name" value="Stress-antifung"/>
    <property type="match status" value="2"/>
</dbReference>
<dbReference type="InterPro" id="IPR002902">
    <property type="entry name" value="GNK2"/>
</dbReference>
<evidence type="ECO:0000313" key="24">
    <source>
        <dbReference type="Proteomes" id="UP001058974"/>
    </source>
</evidence>
<organism evidence="23 24">
    <name type="scientific">Pisum sativum</name>
    <name type="common">Garden pea</name>
    <name type="synonym">Lathyrus oleraceus</name>
    <dbReference type="NCBI Taxonomy" id="3888"/>
    <lineage>
        <taxon>Eukaryota</taxon>
        <taxon>Viridiplantae</taxon>
        <taxon>Streptophyta</taxon>
        <taxon>Embryophyta</taxon>
        <taxon>Tracheophyta</taxon>
        <taxon>Spermatophyta</taxon>
        <taxon>Magnoliopsida</taxon>
        <taxon>eudicotyledons</taxon>
        <taxon>Gunneridae</taxon>
        <taxon>Pentapetalae</taxon>
        <taxon>rosids</taxon>
        <taxon>fabids</taxon>
        <taxon>Fabales</taxon>
        <taxon>Fabaceae</taxon>
        <taxon>Papilionoideae</taxon>
        <taxon>50 kb inversion clade</taxon>
        <taxon>NPAAA clade</taxon>
        <taxon>Hologalegina</taxon>
        <taxon>IRL clade</taxon>
        <taxon>Fabeae</taxon>
        <taxon>Lathyrus</taxon>
    </lineage>
</organism>
<evidence type="ECO:0000259" key="21">
    <source>
        <dbReference type="PROSITE" id="PS50011"/>
    </source>
</evidence>
<comment type="caution">
    <text evidence="23">The sequence shown here is derived from an EMBL/GenBank/DDBJ whole genome shotgun (WGS) entry which is preliminary data.</text>
</comment>
<evidence type="ECO:0000256" key="7">
    <source>
        <dbReference type="ARBA" id="ARBA00022737"/>
    </source>
</evidence>
<dbReference type="GO" id="GO:0004674">
    <property type="term" value="F:protein serine/threonine kinase activity"/>
    <property type="evidence" value="ECO:0007669"/>
    <property type="project" value="UniProtKB-KW"/>
</dbReference>
<dbReference type="PROSITE" id="PS00107">
    <property type="entry name" value="PROTEIN_KINASE_ATP"/>
    <property type="match status" value="1"/>
</dbReference>
<evidence type="ECO:0000256" key="6">
    <source>
        <dbReference type="ARBA" id="ARBA00022729"/>
    </source>
</evidence>
<keyword evidence="9" id="KW-0418">Kinase</keyword>
<keyword evidence="11 19" id="KW-1133">Transmembrane helix</keyword>
<evidence type="ECO:0000256" key="15">
    <source>
        <dbReference type="ARBA" id="ARBA00023180"/>
    </source>
</evidence>
<evidence type="ECO:0000256" key="4">
    <source>
        <dbReference type="ARBA" id="ARBA00022679"/>
    </source>
</evidence>
<keyword evidence="5 19" id="KW-0812">Transmembrane</keyword>
<dbReference type="Proteomes" id="UP001058974">
    <property type="component" value="Chromosome 4"/>
</dbReference>
<evidence type="ECO:0000256" key="3">
    <source>
        <dbReference type="ARBA" id="ARBA00022527"/>
    </source>
</evidence>
<keyword evidence="10 18" id="KW-0067">ATP-binding</keyword>
<dbReference type="InterPro" id="IPR038408">
    <property type="entry name" value="GNK2_sf"/>
</dbReference>
<feature type="chain" id="PRO_5038539305" description="non-specific serine/threonine protein kinase" evidence="20">
    <location>
        <begin position="30"/>
        <end position="435"/>
    </location>
</feature>
<evidence type="ECO:0000256" key="1">
    <source>
        <dbReference type="ARBA" id="ARBA00004167"/>
    </source>
</evidence>
<dbReference type="PANTHER" id="PTHR27002">
    <property type="entry name" value="RECEPTOR-LIKE SERINE/THREONINE-PROTEIN KINASE SD1-8"/>
    <property type="match status" value="1"/>
</dbReference>
<dbReference type="PROSITE" id="PS51473">
    <property type="entry name" value="GNK2"/>
    <property type="match status" value="2"/>
</dbReference>
<evidence type="ECO:0000256" key="12">
    <source>
        <dbReference type="ARBA" id="ARBA00023136"/>
    </source>
</evidence>
<accession>A0A9D5AQT0</accession>
<dbReference type="EMBL" id="JAMSHJ010000004">
    <property type="protein sequence ID" value="KAI5421027.1"/>
    <property type="molecule type" value="Genomic_DNA"/>
</dbReference>
<feature type="domain" description="Protein kinase" evidence="21">
    <location>
        <begin position="346"/>
        <end position="435"/>
    </location>
</feature>
<feature type="domain" description="Gnk2-homologous" evidence="22">
    <location>
        <begin position="33"/>
        <end position="141"/>
    </location>
</feature>
<sequence length="435" mass="48734">MKTLQQNMTCTRFLSFILLHIFLFTLTNAQLPFYKLSYCQNSTEKTNNTAYQSNINKVLSWIDSDSAAGTVSNQTTIHSSSNNNDDDDVYGFYDCRGDVRGTFCKFCVNTAVKDISQRCPSSVSAIIWYDLCIVGFSNHNIPGKVYTTPTWNFTGTKTVKDSTELGKTENDMRSLIGKVTSEEANVNWAKGEFDLSDNEKRYGWVQCSRDISKDGCRQCLEAVLDIVPHCCGTKVKWAVLSPSCGMEIDDNKFYNLQTGSPSSLSPNPGKKKGGSNIKTLMIIIILSVLVAVALLVYCVYYYRRKKGELLMSRTISFRDRVHSEDSLNGDLPIIPLTLIQQSTDNFSESSKLGEGGFGQVYKGVLPDGTEIAAKRLSETSGQGSEEFRNEVTFIAKLQHRNLVKLLGFCFEENENILVYEYMPNSSLNFHLFSIE</sequence>
<evidence type="ECO:0000256" key="13">
    <source>
        <dbReference type="ARBA" id="ARBA00023157"/>
    </source>
</evidence>
<keyword evidence="3" id="KW-0723">Serine/threonine-protein kinase</keyword>
<dbReference type="InterPro" id="IPR011009">
    <property type="entry name" value="Kinase-like_dom_sf"/>
</dbReference>
<dbReference type="PANTHER" id="PTHR27002:SF518">
    <property type="entry name" value="PROTEIN KINASE DOMAIN"/>
    <property type="match status" value="1"/>
</dbReference>
<dbReference type="Gene3D" id="3.30.430.20">
    <property type="entry name" value="Gnk2 domain, C-X8-C-X2-C motif"/>
    <property type="match status" value="2"/>
</dbReference>
<keyword evidence="13" id="KW-1015">Disulfide bond</keyword>
<protein>
    <recommendedName>
        <fullName evidence="2">non-specific serine/threonine protein kinase</fullName>
        <ecNumber evidence="2">2.7.11.1</ecNumber>
    </recommendedName>
</protein>
<evidence type="ECO:0000256" key="8">
    <source>
        <dbReference type="ARBA" id="ARBA00022741"/>
    </source>
</evidence>
<dbReference type="GO" id="GO:0005524">
    <property type="term" value="F:ATP binding"/>
    <property type="evidence" value="ECO:0007669"/>
    <property type="project" value="UniProtKB-UniRule"/>
</dbReference>
<comment type="subcellular location">
    <subcellularLocation>
        <location evidence="1">Membrane</location>
        <topology evidence="1">Single-pass membrane protein</topology>
    </subcellularLocation>
</comment>
<gene>
    <name evidence="23" type="ORF">KIW84_044750</name>
</gene>
<reference evidence="23 24" key="1">
    <citation type="journal article" date="2022" name="Nat. Genet.">
        <title>Improved pea reference genome and pan-genome highlight genomic features and evolutionary characteristics.</title>
        <authorList>
            <person name="Yang T."/>
            <person name="Liu R."/>
            <person name="Luo Y."/>
            <person name="Hu S."/>
            <person name="Wang D."/>
            <person name="Wang C."/>
            <person name="Pandey M.K."/>
            <person name="Ge S."/>
            <person name="Xu Q."/>
            <person name="Li N."/>
            <person name="Li G."/>
            <person name="Huang Y."/>
            <person name="Saxena R.K."/>
            <person name="Ji Y."/>
            <person name="Li M."/>
            <person name="Yan X."/>
            <person name="He Y."/>
            <person name="Liu Y."/>
            <person name="Wang X."/>
            <person name="Xiang C."/>
            <person name="Varshney R.K."/>
            <person name="Ding H."/>
            <person name="Gao S."/>
            <person name="Zong X."/>
        </authorList>
    </citation>
    <scope>NUCLEOTIDE SEQUENCE [LARGE SCALE GENOMIC DNA]</scope>
    <source>
        <strain evidence="23 24">cv. Zhongwan 6</strain>
    </source>
</reference>
<evidence type="ECO:0000256" key="20">
    <source>
        <dbReference type="SAM" id="SignalP"/>
    </source>
</evidence>
<keyword evidence="4" id="KW-0808">Transferase</keyword>
<dbReference type="CDD" id="cd23509">
    <property type="entry name" value="Gnk2-like"/>
    <property type="match status" value="2"/>
</dbReference>